<keyword evidence="1" id="KW-0472">Membrane</keyword>
<sequence length="70" mass="8233">MFTVLSKTGIVENYLIGIVLLYSSSMKIFIMKISIKTFKYINFHKETFILQFIFNLDRSETKNAVTKDMK</sequence>
<dbReference type="EMBL" id="JYDI01000190">
    <property type="protein sequence ID" value="KRY48966.1"/>
    <property type="molecule type" value="Genomic_DNA"/>
</dbReference>
<protein>
    <submittedName>
        <fullName evidence="2">Uncharacterized protein</fullName>
    </submittedName>
</protein>
<proteinExistence type="predicted"/>
<feature type="transmembrane region" description="Helical" evidence="1">
    <location>
        <begin position="14"/>
        <end position="35"/>
    </location>
</feature>
<accession>A0A0V1CIA4</accession>
<reference evidence="2 3" key="1">
    <citation type="submission" date="2015-01" db="EMBL/GenBank/DDBJ databases">
        <title>Evolution of Trichinella species and genotypes.</title>
        <authorList>
            <person name="Korhonen P.K."/>
            <person name="Edoardo P."/>
            <person name="Giuseppe L.R."/>
            <person name="Gasser R.B."/>
        </authorList>
    </citation>
    <scope>NUCLEOTIDE SEQUENCE [LARGE SCALE GENOMIC DNA]</scope>
    <source>
        <strain evidence="2">ISS120</strain>
    </source>
</reference>
<organism evidence="2 3">
    <name type="scientific">Trichinella britovi</name>
    <name type="common">Parasitic roundworm</name>
    <dbReference type="NCBI Taxonomy" id="45882"/>
    <lineage>
        <taxon>Eukaryota</taxon>
        <taxon>Metazoa</taxon>
        <taxon>Ecdysozoa</taxon>
        <taxon>Nematoda</taxon>
        <taxon>Enoplea</taxon>
        <taxon>Dorylaimia</taxon>
        <taxon>Trichinellida</taxon>
        <taxon>Trichinellidae</taxon>
        <taxon>Trichinella</taxon>
    </lineage>
</organism>
<evidence type="ECO:0000256" key="1">
    <source>
        <dbReference type="SAM" id="Phobius"/>
    </source>
</evidence>
<evidence type="ECO:0000313" key="3">
    <source>
        <dbReference type="Proteomes" id="UP000054653"/>
    </source>
</evidence>
<dbReference type="AlphaFoldDB" id="A0A0V1CIA4"/>
<keyword evidence="1" id="KW-0812">Transmembrane</keyword>
<comment type="caution">
    <text evidence="2">The sequence shown here is derived from an EMBL/GenBank/DDBJ whole genome shotgun (WGS) entry which is preliminary data.</text>
</comment>
<evidence type="ECO:0000313" key="2">
    <source>
        <dbReference type="EMBL" id="KRY48966.1"/>
    </source>
</evidence>
<keyword evidence="1" id="KW-1133">Transmembrane helix</keyword>
<dbReference type="Proteomes" id="UP000054653">
    <property type="component" value="Unassembled WGS sequence"/>
</dbReference>
<name>A0A0V1CIA4_TRIBR</name>
<gene>
    <name evidence="2" type="ORF">T03_12462</name>
</gene>
<keyword evidence="3" id="KW-1185">Reference proteome</keyword>